<dbReference type="OrthoDB" id="767369at2"/>
<dbReference type="RefSeq" id="WP_157750658.1">
    <property type="nucleotide sequence ID" value="NZ_AP017313.1"/>
</dbReference>
<sequence>MNKKIRCEVLWLAGCLITAYLCYVLIAGGSALDINMHDTYLAGGLFGPNLSSAYFVFSYFVTIGFGVYLIRTLFFNFKVILTDIILLIFTGLVLCFFNEFLFVIHPPVLNSPAIDNTAPVKGLFYGGDLNSYLWGIHIIKMLLIVLLTFTGFMLGRKWDKGNVK</sequence>
<accession>A0A0X8X5H3</accession>
<dbReference type="AlphaFoldDB" id="A0A0X8X5H3"/>
<dbReference type="EMBL" id="AP017313">
    <property type="protein sequence ID" value="BAU55999.1"/>
    <property type="molecule type" value="Genomic_DNA"/>
</dbReference>
<evidence type="ECO:0000313" key="1">
    <source>
        <dbReference type="EMBL" id="BAU55999.1"/>
    </source>
</evidence>
<proteinExistence type="predicted"/>
<gene>
    <name evidence="1" type="ORF">MgSA37_04191</name>
</gene>
<name>A0A0X8X5H3_9SPHI</name>
<organism evidence="1 2">
    <name type="scientific">Mucilaginibacter gotjawali</name>
    <dbReference type="NCBI Taxonomy" id="1550579"/>
    <lineage>
        <taxon>Bacteria</taxon>
        <taxon>Pseudomonadati</taxon>
        <taxon>Bacteroidota</taxon>
        <taxon>Sphingobacteriia</taxon>
        <taxon>Sphingobacteriales</taxon>
        <taxon>Sphingobacteriaceae</taxon>
        <taxon>Mucilaginibacter</taxon>
    </lineage>
</organism>
<protein>
    <submittedName>
        <fullName evidence="1">Uncharacterized protein</fullName>
    </submittedName>
</protein>
<dbReference type="KEGG" id="mgot:MgSA37_04191"/>
<evidence type="ECO:0000313" key="2">
    <source>
        <dbReference type="Proteomes" id="UP000218263"/>
    </source>
</evidence>
<dbReference type="Proteomes" id="UP000218263">
    <property type="component" value="Chromosome"/>
</dbReference>
<reference evidence="1 2" key="1">
    <citation type="submission" date="2015-12" db="EMBL/GenBank/DDBJ databases">
        <title>Genome sequence of Mucilaginibacter gotjawali.</title>
        <authorList>
            <person name="Lee J.S."/>
            <person name="Lee K.C."/>
            <person name="Kim K.K."/>
            <person name="Lee B.W."/>
        </authorList>
    </citation>
    <scope>NUCLEOTIDE SEQUENCE [LARGE SCALE GENOMIC DNA]</scope>
    <source>
        <strain evidence="1 2">SA3-7</strain>
    </source>
</reference>
<keyword evidence="2" id="KW-1185">Reference proteome</keyword>